<evidence type="ECO:0000313" key="5">
    <source>
        <dbReference type="EMBL" id="RKH67353.1"/>
    </source>
</evidence>
<dbReference type="PROSITE" id="PS50294">
    <property type="entry name" value="WD_REPEATS_REGION"/>
    <property type="match status" value="8"/>
</dbReference>
<dbReference type="EMBL" id="RAWK01000072">
    <property type="protein sequence ID" value="RKH67353.1"/>
    <property type="molecule type" value="Genomic_DNA"/>
</dbReference>
<feature type="chain" id="PRO_5017198868" evidence="4">
    <location>
        <begin position="18"/>
        <end position="693"/>
    </location>
</feature>
<proteinExistence type="predicted"/>
<dbReference type="OrthoDB" id="9765809at2"/>
<dbReference type="InterPro" id="IPR015943">
    <property type="entry name" value="WD40/YVTN_repeat-like_dom_sf"/>
</dbReference>
<feature type="repeat" description="WD" evidence="3">
    <location>
        <begin position="501"/>
        <end position="542"/>
    </location>
</feature>
<keyword evidence="6" id="KW-1185">Reference proteome</keyword>
<feature type="repeat" description="WD" evidence="3">
    <location>
        <begin position="128"/>
        <end position="169"/>
    </location>
</feature>
<feature type="repeat" description="WD" evidence="3">
    <location>
        <begin position="584"/>
        <end position="625"/>
    </location>
</feature>
<dbReference type="PROSITE" id="PS50082">
    <property type="entry name" value="WD_REPEATS_2"/>
    <property type="match status" value="11"/>
</dbReference>
<dbReference type="SUPFAM" id="SSF50978">
    <property type="entry name" value="WD40 repeat-like"/>
    <property type="match status" value="1"/>
</dbReference>
<accession>A0A3A8QF59</accession>
<reference evidence="6" key="1">
    <citation type="submission" date="2018-09" db="EMBL/GenBank/DDBJ databases">
        <authorList>
            <person name="Livingstone P.G."/>
            <person name="Whitworth D.E."/>
        </authorList>
    </citation>
    <scope>NUCLEOTIDE SEQUENCE [LARGE SCALE GENOMIC DNA]</scope>
    <source>
        <strain evidence="6">AB050A</strain>
    </source>
</reference>
<dbReference type="Pfam" id="PF00400">
    <property type="entry name" value="WD40"/>
    <property type="match status" value="10"/>
</dbReference>
<evidence type="ECO:0000256" key="4">
    <source>
        <dbReference type="SAM" id="SignalP"/>
    </source>
</evidence>
<feature type="repeat" description="WD" evidence="3">
    <location>
        <begin position="211"/>
        <end position="252"/>
    </location>
</feature>
<comment type="caution">
    <text evidence="5">The sequence shown here is derived from an EMBL/GenBank/DDBJ whole genome shotgun (WGS) entry which is preliminary data.</text>
</comment>
<sequence>MRWWCLALMLASCSAHRSSGGEAPDAMTARDLRARVYEAKGDAATESRQWGVAAASFALARASRDSLSAQWGQGQAVDRASTLRWSKRIQGSVLALAFTPDGRVLASGHYDSVVRLWDVERGELLAELKGHTAEVHAVAFSPDGRWLASAGRPGELRVWDWRQGRQHAVIQGHTDVVLGVAFSPDGRWLASGGLDKAVRVWDVATGSELLRFHHDDNVIAVVFSPDGGRLLSTSADRSARVWDVASRKEVHRLLGHEEKVEAGAFSSDGQRIMTAAGDRAVRFWDARSGQLTDVLRNSGNVSVAAIDGRFQSLVQGGWDGRVQLIDGHGGALLERLDAHHAAVMSVALSPDGRTFASGGMDGVLDVWRRPEVPSRVVVRGHSAWVEALAFSQERELLAGGEEGWWRWRIEEGNDLRSAPGGTESAVSLAVSPDRERIAVGTMKGRALVLDARSGRVLLELPGVNGSVRAVAFSPDGTLVAVAGDPDIQLWSVMDGRPVGLLQGHTGKVWALAFDSTGRRLASGSKDKTVRTWDVERRQPLLRLDLGEPVRAVAFTPSQPHLVTAGMRQPIRVWDVEGGRLLRTLDEKAVGVLALAVSPDGRFLASSGMEQGVKVWSLSSGERLGGFTGQQGFLAALAFSPDGALLVSAASDGTLQWNRFESIAHPSPAGVGIEDLLHRYGLVWDEARFLLQYR</sequence>
<dbReference type="PANTHER" id="PTHR19879:SF9">
    <property type="entry name" value="TRANSCRIPTION INITIATION FACTOR TFIID SUBUNIT 5"/>
    <property type="match status" value="1"/>
</dbReference>
<evidence type="ECO:0000313" key="6">
    <source>
        <dbReference type="Proteomes" id="UP000267003"/>
    </source>
</evidence>
<feature type="repeat" description="WD" evidence="3">
    <location>
        <begin position="626"/>
        <end position="655"/>
    </location>
</feature>
<feature type="repeat" description="WD" evidence="3">
    <location>
        <begin position="336"/>
        <end position="367"/>
    </location>
</feature>
<dbReference type="SUPFAM" id="SSF50998">
    <property type="entry name" value="Quinoprotein alcohol dehydrogenase-like"/>
    <property type="match status" value="1"/>
</dbReference>
<feature type="repeat" description="WD" evidence="3">
    <location>
        <begin position="549"/>
        <end position="583"/>
    </location>
</feature>
<gene>
    <name evidence="5" type="ORF">D7W81_14040</name>
</gene>
<dbReference type="InterPro" id="IPR001680">
    <property type="entry name" value="WD40_rpt"/>
</dbReference>
<dbReference type="AlphaFoldDB" id="A0A3A8QF59"/>
<protein>
    <submittedName>
        <fullName evidence="5">WD40 repeat domain-containing protein</fullName>
    </submittedName>
</protein>
<name>A0A3A8QF59_9BACT</name>
<dbReference type="CDD" id="cd00200">
    <property type="entry name" value="WD40"/>
    <property type="match status" value="2"/>
</dbReference>
<feature type="repeat" description="WD" evidence="3">
    <location>
        <begin position="170"/>
        <end position="211"/>
    </location>
</feature>
<feature type="repeat" description="WD" evidence="3">
    <location>
        <begin position="93"/>
        <end position="127"/>
    </location>
</feature>
<feature type="repeat" description="WD" evidence="3">
    <location>
        <begin position="460"/>
        <end position="500"/>
    </location>
</feature>
<dbReference type="InterPro" id="IPR011047">
    <property type="entry name" value="Quinoprotein_ADH-like_sf"/>
</dbReference>
<dbReference type="PROSITE" id="PS00678">
    <property type="entry name" value="WD_REPEATS_1"/>
    <property type="match status" value="5"/>
</dbReference>
<evidence type="ECO:0000256" key="2">
    <source>
        <dbReference type="ARBA" id="ARBA00022737"/>
    </source>
</evidence>
<dbReference type="Proteomes" id="UP000267003">
    <property type="component" value="Unassembled WGS sequence"/>
</dbReference>
<dbReference type="InterPro" id="IPR001632">
    <property type="entry name" value="WD40_G-protein_beta-like"/>
</dbReference>
<dbReference type="PRINTS" id="PR00320">
    <property type="entry name" value="GPROTEINBRPT"/>
</dbReference>
<keyword evidence="2" id="KW-0677">Repeat</keyword>
<dbReference type="SMART" id="SM00320">
    <property type="entry name" value="WD40"/>
    <property type="match status" value="14"/>
</dbReference>
<organism evidence="5 6">
    <name type="scientific">Corallococcus aberystwythensis</name>
    <dbReference type="NCBI Taxonomy" id="2316722"/>
    <lineage>
        <taxon>Bacteria</taxon>
        <taxon>Pseudomonadati</taxon>
        <taxon>Myxococcota</taxon>
        <taxon>Myxococcia</taxon>
        <taxon>Myxococcales</taxon>
        <taxon>Cystobacterineae</taxon>
        <taxon>Myxococcaceae</taxon>
        <taxon>Corallococcus</taxon>
    </lineage>
</organism>
<dbReference type="PRINTS" id="PR00319">
    <property type="entry name" value="GPROTEINB"/>
</dbReference>
<keyword evidence="1 3" id="KW-0853">WD repeat</keyword>
<evidence type="ECO:0000256" key="3">
    <source>
        <dbReference type="PROSITE-ProRule" id="PRU00221"/>
    </source>
</evidence>
<evidence type="ECO:0000256" key="1">
    <source>
        <dbReference type="ARBA" id="ARBA00022574"/>
    </source>
</evidence>
<dbReference type="PANTHER" id="PTHR19879">
    <property type="entry name" value="TRANSCRIPTION INITIATION FACTOR TFIID"/>
    <property type="match status" value="1"/>
</dbReference>
<dbReference type="InterPro" id="IPR019775">
    <property type="entry name" value="WD40_repeat_CS"/>
</dbReference>
<keyword evidence="4" id="KW-0732">Signal</keyword>
<feature type="repeat" description="WD" evidence="3">
    <location>
        <begin position="253"/>
        <end position="294"/>
    </location>
</feature>
<dbReference type="Gene3D" id="2.130.10.10">
    <property type="entry name" value="YVTN repeat-like/Quinoprotein amine dehydrogenase"/>
    <property type="match status" value="4"/>
</dbReference>
<dbReference type="InterPro" id="IPR036322">
    <property type="entry name" value="WD40_repeat_dom_sf"/>
</dbReference>
<dbReference type="RefSeq" id="WP_120555877.1">
    <property type="nucleotide sequence ID" value="NZ_RAWK01000072.1"/>
</dbReference>
<feature type="signal peptide" evidence="4">
    <location>
        <begin position="1"/>
        <end position="17"/>
    </location>
</feature>
<dbReference type="InterPro" id="IPR020472">
    <property type="entry name" value="WD40_PAC1"/>
</dbReference>